<reference evidence="17" key="1">
    <citation type="journal article" date="2023" name="BMC Genomics">
        <title>Chromosome-level genome assemblies of Cutaneotrichosporon spp. (Trichosporonales, Basidiomycota) reveal imbalanced evolution between nucleotide sequences and chromosome synteny.</title>
        <authorList>
            <person name="Kobayashi Y."/>
            <person name="Kayamori A."/>
            <person name="Aoki K."/>
            <person name="Shiwa Y."/>
            <person name="Matsutani M."/>
            <person name="Fujita N."/>
            <person name="Sugita T."/>
            <person name="Iwasaki W."/>
            <person name="Tanaka N."/>
            <person name="Takashima M."/>
        </authorList>
    </citation>
    <scope>NUCLEOTIDE SEQUENCE</scope>
    <source>
        <strain evidence="17">HIS019</strain>
    </source>
</reference>
<sequence>MSVQPRLRRPRSGSPELPTVERSHSDELKRNARIHPRLPISESRLRSEHITSYATCMALTALAFIVRFWRIAHPDEVVFDEVHFGGFASQYLRREYYFDVHPPLAKMLNALSGWFVGYDGSFDFANIGDSYPEHNVPYIGMRAFVAVMGAVTVPVVYATMRESGYPVAIAAFSALLILFDNGHVTQTRLILLDAALVLFMAVSLFCYVKFHQQRYREFGRDWWLWMLATGASLACTLGCKMVGLFTFLTVGSAVIWDLWGILDIKRGHPMSYFWRHFIYRTIGLIIVPFIIYLSFFWVHFKILKFSGPGDTFMSSAFQETLAGNELLLNSQEVRYYDTITLMHKDTKQFLHSHPERYPLRYPDSRISSQGQQVTCYSHNDTNNHWQIIPTHEVPSHGRGRVVRHNDVVQFRHIGTNTLLLTHDVASPTMPTNQEFTTVSTDDEARREETLFQLQMVDAHDGEAIKTLASHFKVMHMKTRVLLWTHKQALPDWAFEQQEVNGNKNANDRTALWYANDIIEDGQGLDFRNRTAKVEDKPVRHINFFKKWWELQILMLQHNAGLSSSHPYASTPIEWPFCLNGVSFWTENGQQQQIYMVGNLLDWWICAITVSVFVGIIAADMIARRRGVEPIEEDVRNRMYRNTGFFLGAWAFHYFPFYSMARQRFLHHYLPAHLASALVAGCILNFILVEEVNYPMSVAGPRTRLRPAARAYVSRKGLIVLGVLSAAVVGCFLYQAPFTYGLPLSSEQVSARKLLNTWTLHFEAKVTHDVDIPQGEVPGRVEVLGGPNGFGGSEDQLADSAVDKADSADNVASDEPELL</sequence>
<dbReference type="Pfam" id="PF02815">
    <property type="entry name" value="MIR"/>
    <property type="match status" value="1"/>
</dbReference>
<dbReference type="InterPro" id="IPR003342">
    <property type="entry name" value="ArnT-like_N"/>
</dbReference>
<evidence type="ECO:0000256" key="7">
    <source>
        <dbReference type="ARBA" id="ARBA00022737"/>
    </source>
</evidence>
<keyword evidence="4 14" id="KW-0328">Glycosyltransferase</keyword>
<dbReference type="InterPro" id="IPR032421">
    <property type="entry name" value="PMT_4TMC"/>
</dbReference>
<feature type="transmembrane region" description="Helical" evidence="14">
    <location>
        <begin position="277"/>
        <end position="298"/>
    </location>
</feature>
<evidence type="ECO:0000256" key="3">
    <source>
        <dbReference type="ARBA" id="ARBA00007222"/>
    </source>
</evidence>
<comment type="catalytic activity">
    <reaction evidence="12 14">
        <text>a di-trans,poly-cis-dolichyl beta-D-mannosyl phosphate + L-threonyl-[protein] = 3-O-(alpha-D-mannosyl)-L-threonyl-[protein] + a di-trans,poly-cis-dolichyl phosphate + H(+)</text>
        <dbReference type="Rhea" id="RHEA:53396"/>
        <dbReference type="Rhea" id="RHEA-COMP:11060"/>
        <dbReference type="Rhea" id="RHEA-COMP:13547"/>
        <dbReference type="Rhea" id="RHEA-COMP:19498"/>
        <dbReference type="Rhea" id="RHEA-COMP:19501"/>
        <dbReference type="ChEBI" id="CHEBI:15378"/>
        <dbReference type="ChEBI" id="CHEBI:30013"/>
        <dbReference type="ChEBI" id="CHEBI:57683"/>
        <dbReference type="ChEBI" id="CHEBI:58211"/>
        <dbReference type="ChEBI" id="CHEBI:137323"/>
        <dbReference type="EC" id="2.4.1.109"/>
    </reaction>
</comment>
<evidence type="ECO:0000256" key="14">
    <source>
        <dbReference type="RuleBase" id="RU367007"/>
    </source>
</evidence>
<feature type="transmembrane region" description="Helical" evidence="14">
    <location>
        <begin position="139"/>
        <end position="158"/>
    </location>
</feature>
<dbReference type="RefSeq" id="XP_060456949.1">
    <property type="nucleotide sequence ID" value="XM_060600347.1"/>
</dbReference>
<feature type="transmembrane region" description="Helical" evidence="14">
    <location>
        <begin position="672"/>
        <end position="695"/>
    </location>
</feature>
<dbReference type="GO" id="GO:0004169">
    <property type="term" value="F:dolichyl-phosphate-mannose-protein mannosyltransferase activity"/>
    <property type="evidence" value="ECO:0007669"/>
    <property type="project" value="UniProtKB-UniRule"/>
</dbReference>
<dbReference type="KEGG" id="ccac:CcaHIS019_0405040"/>
<evidence type="ECO:0000256" key="11">
    <source>
        <dbReference type="ARBA" id="ARBA00023180"/>
    </source>
</evidence>
<feature type="transmembrane region" description="Helical" evidence="14">
    <location>
        <begin position="245"/>
        <end position="265"/>
    </location>
</feature>
<dbReference type="SUPFAM" id="SSF82109">
    <property type="entry name" value="MIR domain"/>
    <property type="match status" value="1"/>
</dbReference>
<dbReference type="InterPro" id="IPR016093">
    <property type="entry name" value="MIR_motif"/>
</dbReference>
<evidence type="ECO:0000313" key="18">
    <source>
        <dbReference type="Proteomes" id="UP001233271"/>
    </source>
</evidence>
<feature type="transmembrane region" description="Helical" evidence="14">
    <location>
        <begin position="190"/>
        <end position="210"/>
    </location>
</feature>
<keyword evidence="6 14" id="KW-0812">Transmembrane</keyword>
<dbReference type="Pfam" id="PF02366">
    <property type="entry name" value="PMT"/>
    <property type="match status" value="1"/>
</dbReference>
<feature type="transmembrane region" description="Helical" evidence="14">
    <location>
        <begin position="643"/>
        <end position="660"/>
    </location>
</feature>
<feature type="domain" description="MIR" evidence="16">
    <location>
        <begin position="461"/>
        <end position="517"/>
    </location>
</feature>
<dbReference type="AlphaFoldDB" id="A0AA48L492"/>
<keyword evidence="9 14" id="KW-1133">Transmembrane helix</keyword>
<name>A0AA48L492_9TREE</name>
<keyword evidence="7" id="KW-0677">Repeat</keyword>
<evidence type="ECO:0000256" key="10">
    <source>
        <dbReference type="ARBA" id="ARBA00023136"/>
    </source>
</evidence>
<keyword evidence="10 14" id="KW-0472">Membrane</keyword>
<feature type="region of interest" description="Disordered" evidence="15">
    <location>
        <begin position="782"/>
        <end position="818"/>
    </location>
</feature>
<evidence type="ECO:0000256" key="13">
    <source>
        <dbReference type="ARBA" id="ARBA00045102"/>
    </source>
</evidence>
<comment type="subcellular location">
    <subcellularLocation>
        <location evidence="1 14">Endoplasmic reticulum membrane</location>
        <topology evidence="1 14">Multi-pass membrane protein</topology>
    </subcellularLocation>
</comment>
<dbReference type="PANTHER" id="PTHR10050">
    <property type="entry name" value="DOLICHYL-PHOSPHATE-MANNOSE--PROTEIN MANNOSYLTRANSFERASE"/>
    <property type="match status" value="1"/>
</dbReference>
<evidence type="ECO:0000256" key="4">
    <source>
        <dbReference type="ARBA" id="ARBA00022676"/>
    </source>
</evidence>
<comment type="similarity">
    <text evidence="3 14">Belongs to the glycosyltransferase 39 family.</text>
</comment>
<dbReference type="PANTHER" id="PTHR10050:SF51">
    <property type="entry name" value="PROTEIN O-MANNOSYL-TRANSFERASE 1"/>
    <property type="match status" value="1"/>
</dbReference>
<dbReference type="EMBL" id="AP028215">
    <property type="protein sequence ID" value="BEI91684.1"/>
    <property type="molecule type" value="Genomic_DNA"/>
</dbReference>
<dbReference type="Pfam" id="PF16192">
    <property type="entry name" value="PMT_4TMC"/>
    <property type="match status" value="1"/>
</dbReference>
<dbReference type="SMART" id="SM00472">
    <property type="entry name" value="MIR"/>
    <property type="match status" value="3"/>
</dbReference>
<feature type="region of interest" description="Disordered" evidence="15">
    <location>
        <begin position="1"/>
        <end position="27"/>
    </location>
</feature>
<gene>
    <name evidence="17" type="primary">PMT4</name>
    <name evidence="17" type="ORF">CcaverHIS019_0405040</name>
</gene>
<evidence type="ECO:0000259" key="16">
    <source>
        <dbReference type="PROSITE" id="PS50919"/>
    </source>
</evidence>
<evidence type="ECO:0000256" key="9">
    <source>
        <dbReference type="ARBA" id="ARBA00022989"/>
    </source>
</evidence>
<feature type="domain" description="MIR" evidence="16">
    <location>
        <begin position="399"/>
        <end position="456"/>
    </location>
</feature>
<dbReference type="PROSITE" id="PS50919">
    <property type="entry name" value="MIR"/>
    <property type="match status" value="3"/>
</dbReference>
<feature type="transmembrane region" description="Helical" evidence="14">
    <location>
        <begin position="600"/>
        <end position="622"/>
    </location>
</feature>
<feature type="transmembrane region" description="Helical" evidence="14">
    <location>
        <begin position="716"/>
        <end position="735"/>
    </location>
</feature>
<evidence type="ECO:0000256" key="5">
    <source>
        <dbReference type="ARBA" id="ARBA00022679"/>
    </source>
</evidence>
<evidence type="ECO:0000256" key="8">
    <source>
        <dbReference type="ARBA" id="ARBA00022824"/>
    </source>
</evidence>
<evidence type="ECO:0000256" key="6">
    <source>
        <dbReference type="ARBA" id="ARBA00022692"/>
    </source>
</evidence>
<dbReference type="GeneID" id="85495554"/>
<dbReference type="Gene3D" id="2.80.10.50">
    <property type="match status" value="1"/>
</dbReference>
<keyword evidence="8 14" id="KW-0256">Endoplasmic reticulum</keyword>
<protein>
    <recommendedName>
        <fullName evidence="14">Dolichyl-phosphate-mannose--protein mannosyltransferase</fullName>
        <ecNumber evidence="14">2.4.1.109</ecNumber>
    </recommendedName>
</protein>
<evidence type="ECO:0000256" key="12">
    <source>
        <dbReference type="ARBA" id="ARBA00045085"/>
    </source>
</evidence>
<comment type="catalytic activity">
    <reaction evidence="13 14">
        <text>a di-trans,poly-cis-dolichyl beta-D-mannosyl phosphate + L-seryl-[protein] = 3-O-(alpha-D-mannosyl)-L-seryl-[protein] + a di-trans,poly-cis-dolichyl phosphate + H(+)</text>
        <dbReference type="Rhea" id="RHEA:17377"/>
        <dbReference type="Rhea" id="RHEA-COMP:9863"/>
        <dbReference type="Rhea" id="RHEA-COMP:13546"/>
        <dbReference type="Rhea" id="RHEA-COMP:19498"/>
        <dbReference type="Rhea" id="RHEA-COMP:19501"/>
        <dbReference type="ChEBI" id="CHEBI:15378"/>
        <dbReference type="ChEBI" id="CHEBI:29999"/>
        <dbReference type="ChEBI" id="CHEBI:57683"/>
        <dbReference type="ChEBI" id="CHEBI:58211"/>
        <dbReference type="ChEBI" id="CHEBI:137321"/>
        <dbReference type="EC" id="2.4.1.109"/>
    </reaction>
</comment>
<feature type="compositionally biased region" description="Basic residues" evidence="15">
    <location>
        <begin position="1"/>
        <end position="11"/>
    </location>
</feature>
<dbReference type="Proteomes" id="UP001233271">
    <property type="component" value="Chromosome 4"/>
</dbReference>
<dbReference type="InterPro" id="IPR036300">
    <property type="entry name" value="MIR_dom_sf"/>
</dbReference>
<dbReference type="CDD" id="cd23285">
    <property type="entry name" value="beta-trefoil_MIR_PMT4-like"/>
    <property type="match status" value="1"/>
</dbReference>
<evidence type="ECO:0000256" key="15">
    <source>
        <dbReference type="SAM" id="MobiDB-lite"/>
    </source>
</evidence>
<keyword evidence="5 14" id="KW-0808">Transferase</keyword>
<dbReference type="EC" id="2.4.1.109" evidence="14"/>
<proteinExistence type="inferred from homology"/>
<keyword evidence="18" id="KW-1185">Reference proteome</keyword>
<feature type="transmembrane region" description="Helical" evidence="14">
    <location>
        <begin position="165"/>
        <end position="184"/>
    </location>
</feature>
<evidence type="ECO:0000313" key="17">
    <source>
        <dbReference type="EMBL" id="BEI91684.1"/>
    </source>
</evidence>
<feature type="transmembrane region" description="Helical" evidence="14">
    <location>
        <begin position="222"/>
        <end position="239"/>
    </location>
</feature>
<feature type="domain" description="MIR" evidence="16">
    <location>
        <begin position="330"/>
        <end position="390"/>
    </location>
</feature>
<keyword evidence="11" id="KW-0325">Glycoprotein</keyword>
<feature type="transmembrane region" description="Helical" evidence="14">
    <location>
        <begin position="50"/>
        <end position="69"/>
    </location>
</feature>
<comment type="pathway">
    <text evidence="2 14">Protein modification; protein glycosylation.</text>
</comment>
<comment type="function">
    <text evidence="14">Transfers mannose from Dol-P-mannose to Ser or Thr residues on proteins.</text>
</comment>
<evidence type="ECO:0000256" key="1">
    <source>
        <dbReference type="ARBA" id="ARBA00004477"/>
    </source>
</evidence>
<evidence type="ECO:0000256" key="2">
    <source>
        <dbReference type="ARBA" id="ARBA00004922"/>
    </source>
</evidence>
<dbReference type="GO" id="GO:0005789">
    <property type="term" value="C:endoplasmic reticulum membrane"/>
    <property type="evidence" value="ECO:0007669"/>
    <property type="project" value="UniProtKB-SubCell"/>
</dbReference>
<dbReference type="InterPro" id="IPR027005">
    <property type="entry name" value="PMT-like"/>
</dbReference>
<accession>A0AA48L492</accession>
<organism evidence="17 18">
    <name type="scientific">Cutaneotrichosporon cavernicola</name>
    <dbReference type="NCBI Taxonomy" id="279322"/>
    <lineage>
        <taxon>Eukaryota</taxon>
        <taxon>Fungi</taxon>
        <taxon>Dikarya</taxon>
        <taxon>Basidiomycota</taxon>
        <taxon>Agaricomycotina</taxon>
        <taxon>Tremellomycetes</taxon>
        <taxon>Trichosporonales</taxon>
        <taxon>Trichosporonaceae</taxon>
        <taxon>Cutaneotrichosporon</taxon>
    </lineage>
</organism>
<dbReference type="FunFam" id="2.80.10.50:FF:000044">
    <property type="entry name" value="Dolichyl-phosphate-mannose-protein mannosyltransferase 4"/>
    <property type="match status" value="1"/>
</dbReference>